<sequence length="144" mass="15874">MNGICLIWSRGRLISPSLPVGDDRYLNPRAEISGEIVWYDALAPRPEPGGYKSGKVRQSTSSRSRSRGNSRSPSRKGSKKSGKKSRSPSPTKTKKDVNLLSPDAMSNGYYIAHNASQFLQFRGFGWDSGTKGKKKKKGKGKKKK</sequence>
<dbReference type="Proteomes" id="UP001249851">
    <property type="component" value="Unassembled WGS sequence"/>
</dbReference>
<feature type="region of interest" description="Disordered" evidence="1">
    <location>
        <begin position="42"/>
        <end position="101"/>
    </location>
</feature>
<accession>A0AAD9Q6N0</accession>
<evidence type="ECO:0000256" key="1">
    <source>
        <dbReference type="SAM" id="MobiDB-lite"/>
    </source>
</evidence>
<reference evidence="2" key="1">
    <citation type="journal article" date="2023" name="G3 (Bethesda)">
        <title>Whole genome assembly and annotation of the endangered Caribbean coral Acropora cervicornis.</title>
        <authorList>
            <person name="Selwyn J.D."/>
            <person name="Vollmer S.V."/>
        </authorList>
    </citation>
    <scope>NUCLEOTIDE SEQUENCE</scope>
    <source>
        <strain evidence="2">K2</strain>
    </source>
</reference>
<dbReference type="PANTHER" id="PTHR37932">
    <property type="entry name" value="SMALL LYSINE-RICH PROTEIN 1"/>
    <property type="match status" value="1"/>
</dbReference>
<reference evidence="2" key="2">
    <citation type="journal article" date="2023" name="Science">
        <title>Genomic signatures of disease resistance in endangered staghorn corals.</title>
        <authorList>
            <person name="Vollmer S.V."/>
            <person name="Selwyn J.D."/>
            <person name="Despard B.A."/>
            <person name="Roesel C.L."/>
        </authorList>
    </citation>
    <scope>NUCLEOTIDE SEQUENCE</scope>
    <source>
        <strain evidence="2">K2</strain>
    </source>
</reference>
<proteinExistence type="predicted"/>
<keyword evidence="3" id="KW-1185">Reference proteome</keyword>
<dbReference type="EMBL" id="JARQWQ010000061">
    <property type="protein sequence ID" value="KAK2555705.1"/>
    <property type="molecule type" value="Genomic_DNA"/>
</dbReference>
<name>A0AAD9Q6N0_ACRCE</name>
<gene>
    <name evidence="2" type="ORF">P5673_022739</name>
</gene>
<organism evidence="2 3">
    <name type="scientific">Acropora cervicornis</name>
    <name type="common">Staghorn coral</name>
    <dbReference type="NCBI Taxonomy" id="6130"/>
    <lineage>
        <taxon>Eukaryota</taxon>
        <taxon>Metazoa</taxon>
        <taxon>Cnidaria</taxon>
        <taxon>Anthozoa</taxon>
        <taxon>Hexacorallia</taxon>
        <taxon>Scleractinia</taxon>
        <taxon>Astrocoeniina</taxon>
        <taxon>Acroporidae</taxon>
        <taxon>Acropora</taxon>
    </lineage>
</organism>
<dbReference type="PANTHER" id="PTHR37932:SF1">
    <property type="entry name" value="SMALL LYSINE-RICH PROTEIN 1"/>
    <property type="match status" value="1"/>
</dbReference>
<feature type="compositionally biased region" description="Basic residues" evidence="1">
    <location>
        <begin position="64"/>
        <end position="86"/>
    </location>
</feature>
<dbReference type="AlphaFoldDB" id="A0AAD9Q6N0"/>
<dbReference type="InterPro" id="IPR037760">
    <property type="entry name" value="SMKR1"/>
</dbReference>
<evidence type="ECO:0000313" key="2">
    <source>
        <dbReference type="EMBL" id="KAK2555705.1"/>
    </source>
</evidence>
<evidence type="ECO:0000313" key="3">
    <source>
        <dbReference type="Proteomes" id="UP001249851"/>
    </source>
</evidence>
<feature type="compositionally biased region" description="Basic residues" evidence="1">
    <location>
        <begin position="131"/>
        <end position="144"/>
    </location>
</feature>
<feature type="region of interest" description="Disordered" evidence="1">
    <location>
        <begin position="122"/>
        <end position="144"/>
    </location>
</feature>
<comment type="caution">
    <text evidence="2">The sequence shown here is derived from an EMBL/GenBank/DDBJ whole genome shotgun (WGS) entry which is preliminary data.</text>
</comment>
<protein>
    <submittedName>
        <fullName evidence="2">Small lysine-rich protein 1</fullName>
    </submittedName>
</protein>